<gene>
    <name evidence="1" type="ORF">RMAR0315_LOCUS10081</name>
</gene>
<sequence>MSATPSSLFRRSLSTMTVFGGFAAYFTVTNSDWLVARTVDRQNSVIEKRLKRWEASRRDKEALAKPNVYENLGYERKCSKVYGSLEVDKPEEAKHTFYDGVLIRKRPYAE</sequence>
<dbReference type="EMBL" id="HBEK01018419">
    <property type="protein sequence ID" value="CAD8400088.1"/>
    <property type="molecule type" value="Transcribed_RNA"/>
</dbReference>
<reference evidence="1" key="1">
    <citation type="submission" date="2021-01" db="EMBL/GenBank/DDBJ databases">
        <authorList>
            <person name="Corre E."/>
            <person name="Pelletier E."/>
            <person name="Niang G."/>
            <person name="Scheremetjew M."/>
            <person name="Finn R."/>
            <person name="Kale V."/>
            <person name="Holt S."/>
            <person name="Cochrane G."/>
            <person name="Meng A."/>
            <person name="Brown T."/>
            <person name="Cohen L."/>
        </authorList>
    </citation>
    <scope>NUCLEOTIDE SEQUENCE</scope>
    <source>
        <strain evidence="1">UTEX LB 2760</strain>
    </source>
</reference>
<protein>
    <submittedName>
        <fullName evidence="1">Uncharacterized protein</fullName>
    </submittedName>
</protein>
<proteinExistence type="predicted"/>
<accession>A0A7S0BPY3</accession>
<dbReference type="AlphaFoldDB" id="A0A7S0BPY3"/>
<evidence type="ECO:0000313" key="1">
    <source>
        <dbReference type="EMBL" id="CAD8400088.1"/>
    </source>
</evidence>
<name>A0A7S0BPY3_9RHOD</name>
<organism evidence="1">
    <name type="scientific">Rhodosorus marinus</name>
    <dbReference type="NCBI Taxonomy" id="101924"/>
    <lineage>
        <taxon>Eukaryota</taxon>
        <taxon>Rhodophyta</taxon>
        <taxon>Stylonematophyceae</taxon>
        <taxon>Stylonematales</taxon>
        <taxon>Stylonemataceae</taxon>
        <taxon>Rhodosorus</taxon>
    </lineage>
</organism>